<gene>
    <name evidence="1" type="ORF">S01H4_49838</name>
</gene>
<name>X1D339_9ZZZZ</name>
<dbReference type="AlphaFoldDB" id="X1D339"/>
<dbReference type="EMBL" id="BART01028233">
    <property type="protein sequence ID" value="GAH02670.1"/>
    <property type="molecule type" value="Genomic_DNA"/>
</dbReference>
<feature type="non-terminal residue" evidence="1">
    <location>
        <position position="1"/>
    </location>
</feature>
<proteinExistence type="predicted"/>
<accession>X1D339</accession>
<sequence>AHILVTSSTAAYLPLKMITTDMTPNTNPYTHIGIDNPIYAVKK</sequence>
<evidence type="ECO:0000313" key="1">
    <source>
        <dbReference type="EMBL" id="GAH02670.1"/>
    </source>
</evidence>
<protein>
    <submittedName>
        <fullName evidence="1">Uncharacterized protein</fullName>
    </submittedName>
</protein>
<comment type="caution">
    <text evidence="1">The sequence shown here is derived from an EMBL/GenBank/DDBJ whole genome shotgun (WGS) entry which is preliminary data.</text>
</comment>
<reference evidence="1" key="1">
    <citation type="journal article" date="2014" name="Front. Microbiol.">
        <title>High frequency of phylogenetically diverse reductive dehalogenase-homologous genes in deep subseafloor sedimentary metagenomes.</title>
        <authorList>
            <person name="Kawai M."/>
            <person name="Futagami T."/>
            <person name="Toyoda A."/>
            <person name="Takaki Y."/>
            <person name="Nishi S."/>
            <person name="Hori S."/>
            <person name="Arai W."/>
            <person name="Tsubouchi T."/>
            <person name="Morono Y."/>
            <person name="Uchiyama I."/>
            <person name="Ito T."/>
            <person name="Fujiyama A."/>
            <person name="Inagaki F."/>
            <person name="Takami H."/>
        </authorList>
    </citation>
    <scope>NUCLEOTIDE SEQUENCE</scope>
    <source>
        <strain evidence="1">Expedition CK06-06</strain>
    </source>
</reference>
<organism evidence="1">
    <name type="scientific">marine sediment metagenome</name>
    <dbReference type="NCBI Taxonomy" id="412755"/>
    <lineage>
        <taxon>unclassified sequences</taxon>
        <taxon>metagenomes</taxon>
        <taxon>ecological metagenomes</taxon>
    </lineage>
</organism>